<evidence type="ECO:0000313" key="3">
    <source>
        <dbReference type="Proteomes" id="UP001152484"/>
    </source>
</evidence>
<proteinExistence type="predicted"/>
<dbReference type="Proteomes" id="UP001152484">
    <property type="component" value="Unassembled WGS sequence"/>
</dbReference>
<keyword evidence="3" id="KW-1185">Reference proteome</keyword>
<organism evidence="2 3">
    <name type="scientific">Cuscuta europaea</name>
    <name type="common">European dodder</name>
    <dbReference type="NCBI Taxonomy" id="41803"/>
    <lineage>
        <taxon>Eukaryota</taxon>
        <taxon>Viridiplantae</taxon>
        <taxon>Streptophyta</taxon>
        <taxon>Embryophyta</taxon>
        <taxon>Tracheophyta</taxon>
        <taxon>Spermatophyta</taxon>
        <taxon>Magnoliopsida</taxon>
        <taxon>eudicotyledons</taxon>
        <taxon>Gunneridae</taxon>
        <taxon>Pentapetalae</taxon>
        <taxon>asterids</taxon>
        <taxon>lamiids</taxon>
        <taxon>Solanales</taxon>
        <taxon>Convolvulaceae</taxon>
        <taxon>Cuscuteae</taxon>
        <taxon>Cuscuta</taxon>
        <taxon>Cuscuta subgen. Cuscuta</taxon>
    </lineage>
</organism>
<sequence length="102" mass="11542">MKSLSLTLQCLGGLFHASSPVFEILPSLINLAFFYLGQMSCNPTVFFLLEFVYKHKAFIILAQSLYIPHPFLWPHNIFIFATFISMSLPGFELIGVLVVETL</sequence>
<dbReference type="EMBL" id="CAMAPE010000010">
    <property type="protein sequence ID" value="CAH9077659.1"/>
    <property type="molecule type" value="Genomic_DNA"/>
</dbReference>
<dbReference type="OrthoDB" id="778084at2759"/>
<comment type="caution">
    <text evidence="2">The sequence shown here is derived from an EMBL/GenBank/DDBJ whole genome shotgun (WGS) entry which is preliminary data.</text>
</comment>
<keyword evidence="1" id="KW-0472">Membrane</keyword>
<accession>A0A9P1E455</accession>
<evidence type="ECO:0000256" key="1">
    <source>
        <dbReference type="SAM" id="Phobius"/>
    </source>
</evidence>
<evidence type="ECO:0000313" key="2">
    <source>
        <dbReference type="EMBL" id="CAH9077659.1"/>
    </source>
</evidence>
<keyword evidence="1" id="KW-0812">Transmembrane</keyword>
<feature type="transmembrane region" description="Helical" evidence="1">
    <location>
        <begin position="73"/>
        <end position="99"/>
    </location>
</feature>
<reference evidence="2" key="1">
    <citation type="submission" date="2022-07" db="EMBL/GenBank/DDBJ databases">
        <authorList>
            <person name="Macas J."/>
            <person name="Novak P."/>
            <person name="Neumann P."/>
        </authorList>
    </citation>
    <scope>NUCLEOTIDE SEQUENCE</scope>
</reference>
<keyword evidence="1" id="KW-1133">Transmembrane helix</keyword>
<gene>
    <name evidence="2" type="ORF">CEURO_LOCUS6400</name>
</gene>
<protein>
    <submittedName>
        <fullName evidence="2">Uncharacterized protein</fullName>
    </submittedName>
</protein>
<name>A0A9P1E455_CUSEU</name>
<dbReference type="AlphaFoldDB" id="A0A9P1E455"/>